<evidence type="ECO:0000313" key="1">
    <source>
        <dbReference type="EMBL" id="MBX27297.1"/>
    </source>
</evidence>
<organism evidence="1">
    <name type="scientific">Rhizophora mucronata</name>
    <name type="common">Asiatic mangrove</name>
    <dbReference type="NCBI Taxonomy" id="61149"/>
    <lineage>
        <taxon>Eukaryota</taxon>
        <taxon>Viridiplantae</taxon>
        <taxon>Streptophyta</taxon>
        <taxon>Embryophyta</taxon>
        <taxon>Tracheophyta</taxon>
        <taxon>Spermatophyta</taxon>
        <taxon>Magnoliopsida</taxon>
        <taxon>eudicotyledons</taxon>
        <taxon>Gunneridae</taxon>
        <taxon>Pentapetalae</taxon>
        <taxon>rosids</taxon>
        <taxon>fabids</taxon>
        <taxon>Malpighiales</taxon>
        <taxon>Rhizophoraceae</taxon>
        <taxon>Rhizophora</taxon>
    </lineage>
</organism>
<accession>A0A2P2MAN3</accession>
<reference evidence="1" key="1">
    <citation type="submission" date="2018-02" db="EMBL/GenBank/DDBJ databases">
        <title>Rhizophora mucronata_Transcriptome.</title>
        <authorList>
            <person name="Meera S.P."/>
            <person name="Sreeshan A."/>
            <person name="Augustine A."/>
        </authorList>
    </citation>
    <scope>NUCLEOTIDE SEQUENCE</scope>
    <source>
        <tissue evidence="1">Leaf</tissue>
    </source>
</reference>
<dbReference type="EMBL" id="GGEC01046813">
    <property type="protein sequence ID" value="MBX27297.1"/>
    <property type="molecule type" value="Transcribed_RNA"/>
</dbReference>
<proteinExistence type="predicted"/>
<name>A0A2P2MAN3_RHIMU</name>
<protein>
    <submittedName>
        <fullName evidence="1">Uncharacterized protein</fullName>
    </submittedName>
</protein>
<dbReference type="AlphaFoldDB" id="A0A2P2MAN3"/>
<sequence length="55" mass="6579">MPVSSLRVIPNIPPNGFIQQTYKYYLTLMEAKIFRVANYGYALFQLTFRYCFYNI</sequence>